<dbReference type="Gene3D" id="3.10.450.40">
    <property type="match status" value="1"/>
</dbReference>
<dbReference type="KEGG" id="cts:Ctha_0260"/>
<dbReference type="EMBL" id="CP001100">
    <property type="protein sequence ID" value="ACF12731.1"/>
    <property type="molecule type" value="Genomic_DNA"/>
</dbReference>
<organism evidence="2 3">
    <name type="scientific">Chloroherpeton thalassium (strain ATCC 35110 / GB-78)</name>
    <dbReference type="NCBI Taxonomy" id="517418"/>
    <lineage>
        <taxon>Bacteria</taxon>
        <taxon>Pseudomonadati</taxon>
        <taxon>Chlorobiota</taxon>
        <taxon>Chlorobiia</taxon>
        <taxon>Chlorobiales</taxon>
        <taxon>Chloroherpetonaceae</taxon>
        <taxon>Chloroherpeton</taxon>
    </lineage>
</organism>
<dbReference type="STRING" id="517418.Ctha_0260"/>
<dbReference type="eggNOG" id="COG3628">
    <property type="taxonomic scope" value="Bacteria"/>
</dbReference>
<sequence length="687" mass="75774">MINLSEITATDWSRKLGDYGNVVQGANDVSQCIHIILTTRKGEVPLRPDFGTDIYKWLDAPILQARTNIVREVTRALSEYEPRIEVGKVTVEQAEAGLSVQVAWRLKGEDTEYLYHLGEDIEAEQLHYAAPIFTYPTGGASIDQPITFKWRGAVGVNERFDFQFLDAIGSILMSLTGLVSQSYTYSASLVPAGYRVRVRGKWQGRVSEWREISFSLSIPKPANLAINGAAWPGSVTLNWAMTSVSGVISYSVMLYMGENSTTLTTTGLEIDFYSAAKAFVEANGFGYYSAKVRANASGATSEWSDVKTFQIRESDLVINIDSEEYNDYGKIEMDNSVIKSLQLDLVRESAIDFTAYEFSATPIDAERTTFEVSPSPATGNSATAIVKYDVDKTEAHDLVLQATSALSGKVVYKNIQFLIRKSTPVSFVPETAILADYNPNDYVQGVDFDETETHTVSGVGDDDKLFALKAGNLGTATGIVDKAGDYKSVHSDFHLAEKASTYNNAYVVKNNGRWVLYISYGGTSIYALSYYNSGASVPLSIAVVAVFKHFKLSEAQYLFTTGNPDDPYQALQAGMATSHAHSAPIWIRYKRPDTGQTTQAAAQMGPFHVAAMRAVNSADFTSLGNSKIAINGVLKLDNQDHNSINYNIIVKAYGYFYLERMIVLNPHFCTWEQIENLAAWLKKKYGI</sequence>
<dbReference type="HOGENOM" id="CLU_400482_0_0_10"/>
<dbReference type="AlphaFoldDB" id="B3QTI5"/>
<protein>
    <submittedName>
        <fullName evidence="2">GPW/gp25 family protein</fullName>
    </submittedName>
</protein>
<name>B3QTI5_CHLT3</name>
<evidence type="ECO:0000313" key="2">
    <source>
        <dbReference type="EMBL" id="ACF12731.1"/>
    </source>
</evidence>
<dbReference type="Pfam" id="PF04965">
    <property type="entry name" value="GPW_gp25"/>
    <property type="match status" value="1"/>
</dbReference>
<dbReference type="SUPFAM" id="SSF160719">
    <property type="entry name" value="gpW/gp25-like"/>
    <property type="match status" value="1"/>
</dbReference>
<keyword evidence="3" id="KW-1185">Reference proteome</keyword>
<dbReference type="OrthoDB" id="643206at2"/>
<dbReference type="InterPro" id="IPR007048">
    <property type="entry name" value="IraD/Gp25-like"/>
</dbReference>
<proteinExistence type="predicted"/>
<reference evidence="2 3" key="1">
    <citation type="submission" date="2008-06" db="EMBL/GenBank/DDBJ databases">
        <title>Complete sequence of Chloroherpeton thalassium ATCC 35110.</title>
        <authorList>
            <consortium name="US DOE Joint Genome Institute"/>
            <person name="Lucas S."/>
            <person name="Copeland A."/>
            <person name="Lapidus A."/>
            <person name="Glavina del Rio T."/>
            <person name="Dalin E."/>
            <person name="Tice H."/>
            <person name="Bruce D."/>
            <person name="Goodwin L."/>
            <person name="Pitluck S."/>
            <person name="Schmutz J."/>
            <person name="Larimer F."/>
            <person name="Land M."/>
            <person name="Hauser L."/>
            <person name="Kyrpides N."/>
            <person name="Mikhailova N."/>
            <person name="Liu Z."/>
            <person name="Li T."/>
            <person name="Zhao F."/>
            <person name="Overmann J."/>
            <person name="Bryant D.A."/>
            <person name="Richardson P."/>
        </authorList>
    </citation>
    <scope>NUCLEOTIDE SEQUENCE [LARGE SCALE GENOMIC DNA]</scope>
    <source>
        <strain evidence="3">ATCC 35110 / GB-78</strain>
    </source>
</reference>
<accession>B3QTI5</accession>
<feature type="domain" description="IraD/Gp25-like" evidence="1">
    <location>
        <begin position="24"/>
        <end position="109"/>
    </location>
</feature>
<dbReference type="Proteomes" id="UP000001208">
    <property type="component" value="Chromosome"/>
</dbReference>
<evidence type="ECO:0000259" key="1">
    <source>
        <dbReference type="Pfam" id="PF04965"/>
    </source>
</evidence>
<evidence type="ECO:0000313" key="3">
    <source>
        <dbReference type="Proteomes" id="UP000001208"/>
    </source>
</evidence>
<gene>
    <name evidence="2" type="ordered locus">Ctha_0260</name>
</gene>
<dbReference type="RefSeq" id="WP_012498815.1">
    <property type="nucleotide sequence ID" value="NC_011026.1"/>
</dbReference>